<evidence type="ECO:0000313" key="3">
    <source>
        <dbReference type="Proteomes" id="UP000298663"/>
    </source>
</evidence>
<proteinExistence type="predicted"/>
<evidence type="ECO:0000256" key="1">
    <source>
        <dbReference type="SAM" id="MobiDB-lite"/>
    </source>
</evidence>
<reference evidence="2 3" key="1">
    <citation type="journal article" date="2015" name="Genome Biol.">
        <title>Comparative genomics of Steinernema reveals deeply conserved gene regulatory networks.</title>
        <authorList>
            <person name="Dillman A.R."/>
            <person name="Macchietto M."/>
            <person name="Porter C.F."/>
            <person name="Rogers A."/>
            <person name="Williams B."/>
            <person name="Antoshechkin I."/>
            <person name="Lee M.M."/>
            <person name="Goodwin Z."/>
            <person name="Lu X."/>
            <person name="Lewis E.E."/>
            <person name="Goodrich-Blair H."/>
            <person name="Stock S.P."/>
            <person name="Adams B.J."/>
            <person name="Sternberg P.W."/>
            <person name="Mortazavi A."/>
        </authorList>
    </citation>
    <scope>NUCLEOTIDE SEQUENCE [LARGE SCALE GENOMIC DNA]</scope>
    <source>
        <strain evidence="2 3">ALL</strain>
    </source>
</reference>
<feature type="region of interest" description="Disordered" evidence="1">
    <location>
        <begin position="87"/>
        <end position="106"/>
    </location>
</feature>
<accession>A0A4U5LZ89</accession>
<sequence length="106" mass="11880">MCSCRDQPLKGLFPLCSQACFKRCSTGCSVRPLTSFTNESPEAPGFSDYFDENRQLSFEPVFKIVFGEVPPHSLQLTMSGTVHWRSSAPVTSRSSRRKPRLNTFGD</sequence>
<organism evidence="2 3">
    <name type="scientific">Steinernema carpocapsae</name>
    <name type="common">Entomopathogenic nematode</name>
    <dbReference type="NCBI Taxonomy" id="34508"/>
    <lineage>
        <taxon>Eukaryota</taxon>
        <taxon>Metazoa</taxon>
        <taxon>Ecdysozoa</taxon>
        <taxon>Nematoda</taxon>
        <taxon>Chromadorea</taxon>
        <taxon>Rhabditida</taxon>
        <taxon>Tylenchina</taxon>
        <taxon>Panagrolaimomorpha</taxon>
        <taxon>Strongyloidoidea</taxon>
        <taxon>Steinernematidae</taxon>
        <taxon>Steinernema</taxon>
    </lineage>
</organism>
<dbReference type="EMBL" id="AZBU02000011">
    <property type="protein sequence ID" value="TKR61661.1"/>
    <property type="molecule type" value="Genomic_DNA"/>
</dbReference>
<evidence type="ECO:0000313" key="2">
    <source>
        <dbReference type="EMBL" id="TKR61661.1"/>
    </source>
</evidence>
<comment type="caution">
    <text evidence="2">The sequence shown here is derived from an EMBL/GenBank/DDBJ whole genome shotgun (WGS) entry which is preliminary data.</text>
</comment>
<dbReference type="AlphaFoldDB" id="A0A4U5LZ89"/>
<name>A0A4U5LZ89_STECR</name>
<keyword evidence="3" id="KW-1185">Reference proteome</keyword>
<dbReference type="Proteomes" id="UP000298663">
    <property type="component" value="Unassembled WGS sequence"/>
</dbReference>
<protein>
    <submittedName>
        <fullName evidence="2">Uncharacterized protein</fullName>
    </submittedName>
</protein>
<reference evidence="2 3" key="2">
    <citation type="journal article" date="2019" name="G3 (Bethesda)">
        <title>Hybrid Assembly of the Genome of the Entomopathogenic Nematode Steinernema carpocapsae Identifies the X-Chromosome.</title>
        <authorList>
            <person name="Serra L."/>
            <person name="Macchietto M."/>
            <person name="Macias-Munoz A."/>
            <person name="McGill C.J."/>
            <person name="Rodriguez I.M."/>
            <person name="Rodriguez B."/>
            <person name="Murad R."/>
            <person name="Mortazavi A."/>
        </authorList>
    </citation>
    <scope>NUCLEOTIDE SEQUENCE [LARGE SCALE GENOMIC DNA]</scope>
    <source>
        <strain evidence="2 3">ALL</strain>
    </source>
</reference>
<gene>
    <name evidence="2" type="ORF">L596_028746</name>
</gene>